<reference evidence="2" key="2">
    <citation type="journal article" date="2022" name="Res Sq">
        <title>Comparative Genomics Reveals Insights into the Divergent Evolution of Astigmatic Mites and Household Pest Adaptations.</title>
        <authorList>
            <person name="Xiong Q."/>
            <person name="Wan A.T.-Y."/>
            <person name="Liu X.-Y."/>
            <person name="Fung C.S.-H."/>
            <person name="Xiao X."/>
            <person name="Malainual N."/>
            <person name="Hou J."/>
            <person name="Wang L."/>
            <person name="Wang M."/>
            <person name="Yang K."/>
            <person name="Cui Y."/>
            <person name="Leung E."/>
            <person name="Nong W."/>
            <person name="Shin S.-K."/>
            <person name="Au S."/>
            <person name="Jeong K.Y."/>
            <person name="Chew F.T."/>
            <person name="Hui J."/>
            <person name="Leung T.F."/>
            <person name="Tungtrongchitr A."/>
            <person name="Zhong N."/>
            <person name="Liu Z."/>
            <person name="Tsui S."/>
        </authorList>
    </citation>
    <scope>NUCLEOTIDE SEQUENCE</scope>
    <source>
        <strain evidence="2">Derf</strain>
        <tissue evidence="2">Whole organism</tissue>
    </source>
</reference>
<reference evidence="2" key="1">
    <citation type="submission" date="2013-05" db="EMBL/GenBank/DDBJ databases">
        <authorList>
            <person name="Yim A.K.Y."/>
            <person name="Chan T.F."/>
            <person name="Ji K.M."/>
            <person name="Liu X.Y."/>
            <person name="Zhou J.W."/>
            <person name="Li R.Q."/>
            <person name="Yang K.Y."/>
            <person name="Li J."/>
            <person name="Li M."/>
            <person name="Law P.T.W."/>
            <person name="Wu Y.L."/>
            <person name="Cai Z.L."/>
            <person name="Qin H."/>
            <person name="Bao Y."/>
            <person name="Leung R.K.K."/>
            <person name="Ng P.K.S."/>
            <person name="Zou J."/>
            <person name="Zhong X.J."/>
            <person name="Ran P.X."/>
            <person name="Zhong N.S."/>
            <person name="Liu Z.G."/>
            <person name="Tsui S.K.W."/>
        </authorList>
    </citation>
    <scope>NUCLEOTIDE SEQUENCE</scope>
    <source>
        <strain evidence="2">Derf</strain>
        <tissue evidence="2">Whole organism</tissue>
    </source>
</reference>
<keyword evidence="1" id="KW-0732">Signal</keyword>
<dbReference type="Proteomes" id="UP000790347">
    <property type="component" value="Unassembled WGS sequence"/>
</dbReference>
<feature type="chain" id="PRO_5037388203" evidence="1">
    <location>
        <begin position="18"/>
        <end position="96"/>
    </location>
</feature>
<gene>
    <name evidence="2" type="ORF">DERF_002819</name>
</gene>
<sequence length="96" mass="10258">MVILLSVLLMITGDVPGFEVSAVNVSGLLGIFTATFDVLVGVLIGDDLNVNVELVKLSDRVVEGKAKVVVFVEFVTLNWLDDTGAVVVADTFDKFD</sequence>
<evidence type="ECO:0000256" key="1">
    <source>
        <dbReference type="SAM" id="SignalP"/>
    </source>
</evidence>
<evidence type="ECO:0000313" key="3">
    <source>
        <dbReference type="Proteomes" id="UP000790347"/>
    </source>
</evidence>
<proteinExistence type="predicted"/>
<accession>A0A922LC81</accession>
<protein>
    <submittedName>
        <fullName evidence="2">Uncharacterized protein</fullName>
    </submittedName>
</protein>
<keyword evidence="3" id="KW-1185">Reference proteome</keyword>
<dbReference type="EMBL" id="ASGP02000001">
    <property type="protein sequence ID" value="KAH9528912.1"/>
    <property type="molecule type" value="Genomic_DNA"/>
</dbReference>
<evidence type="ECO:0000313" key="2">
    <source>
        <dbReference type="EMBL" id="KAH9528912.1"/>
    </source>
</evidence>
<dbReference type="AlphaFoldDB" id="A0A922LC81"/>
<name>A0A922LC81_DERFA</name>
<comment type="caution">
    <text evidence="2">The sequence shown here is derived from an EMBL/GenBank/DDBJ whole genome shotgun (WGS) entry which is preliminary data.</text>
</comment>
<feature type="signal peptide" evidence="1">
    <location>
        <begin position="1"/>
        <end position="17"/>
    </location>
</feature>
<organism evidence="2 3">
    <name type="scientific">Dermatophagoides farinae</name>
    <name type="common">American house dust mite</name>
    <dbReference type="NCBI Taxonomy" id="6954"/>
    <lineage>
        <taxon>Eukaryota</taxon>
        <taxon>Metazoa</taxon>
        <taxon>Ecdysozoa</taxon>
        <taxon>Arthropoda</taxon>
        <taxon>Chelicerata</taxon>
        <taxon>Arachnida</taxon>
        <taxon>Acari</taxon>
        <taxon>Acariformes</taxon>
        <taxon>Sarcoptiformes</taxon>
        <taxon>Astigmata</taxon>
        <taxon>Psoroptidia</taxon>
        <taxon>Analgoidea</taxon>
        <taxon>Pyroglyphidae</taxon>
        <taxon>Dermatophagoidinae</taxon>
        <taxon>Dermatophagoides</taxon>
    </lineage>
</organism>